<dbReference type="InterPro" id="IPR000011">
    <property type="entry name" value="UBQ/SUMO-activ_enz_E1-like"/>
</dbReference>
<evidence type="ECO:0000256" key="1">
    <source>
        <dbReference type="ARBA" id="ARBA00004906"/>
    </source>
</evidence>
<evidence type="ECO:0000313" key="12">
    <source>
        <dbReference type="Proteomes" id="UP001470230"/>
    </source>
</evidence>
<comment type="pathway">
    <text evidence="1">Protein modification; protein ubiquitination.</text>
</comment>
<dbReference type="InterPro" id="IPR033127">
    <property type="entry name" value="UBQ-activ_enz_E1_Cys_AS"/>
</dbReference>
<evidence type="ECO:0000256" key="8">
    <source>
        <dbReference type="RuleBase" id="RU000519"/>
    </source>
</evidence>
<evidence type="ECO:0000313" key="11">
    <source>
        <dbReference type="EMBL" id="KAK8875715.1"/>
    </source>
</evidence>
<keyword evidence="12" id="KW-1185">Reference proteome</keyword>
<dbReference type="InterPro" id="IPR035985">
    <property type="entry name" value="Ubiquitin-activating_enz"/>
</dbReference>
<dbReference type="InterPro" id="IPR038252">
    <property type="entry name" value="UBA_E1_C_sf"/>
</dbReference>
<evidence type="ECO:0000256" key="3">
    <source>
        <dbReference type="ARBA" id="ARBA00022598"/>
    </source>
</evidence>
<evidence type="ECO:0000256" key="7">
    <source>
        <dbReference type="PROSITE-ProRule" id="PRU10132"/>
    </source>
</evidence>
<comment type="caution">
    <text evidence="11">The sequence shown here is derived from an EMBL/GenBank/DDBJ whole genome shotgun (WGS) entry which is preliminary data.</text>
</comment>
<dbReference type="PRINTS" id="PR01849">
    <property type="entry name" value="UBIQUITINACT"/>
</dbReference>
<evidence type="ECO:0000256" key="2">
    <source>
        <dbReference type="ARBA" id="ARBA00005673"/>
    </source>
</evidence>
<dbReference type="InterPro" id="IPR019572">
    <property type="entry name" value="UBA_E1_SCCH"/>
</dbReference>
<dbReference type="Pfam" id="PF09358">
    <property type="entry name" value="E1_UFD"/>
    <property type="match status" value="1"/>
</dbReference>
<dbReference type="NCBIfam" id="TIGR01408">
    <property type="entry name" value="Ube1"/>
    <property type="match status" value="1"/>
</dbReference>
<dbReference type="PANTHER" id="PTHR10953">
    <property type="entry name" value="UBIQUITIN-ACTIVATING ENZYME E1"/>
    <property type="match status" value="1"/>
</dbReference>
<dbReference type="Gene3D" id="1.10.10.2660">
    <property type="entry name" value="Ubiquitin-activating enzyme E1, SCCH domain"/>
    <property type="match status" value="1"/>
</dbReference>
<dbReference type="InterPro" id="IPR042449">
    <property type="entry name" value="Ub-E1_IAD_1"/>
</dbReference>
<keyword evidence="6 8" id="KW-0067">ATP-binding</keyword>
<sequence length="1016" mass="114137">MSQTDKSKDPVIDEDLYSRQIYVLGLDAMKRLASSSVLISGMGGLGVEIAKNVILAGVQSVTIHDTRKAEIRDLASNFYLTEKSIGKNRALESLTQLAGLNDYVSVEAKTEPLTDAFLKKYQCVVITDYHPESEIKRISSFCHKNGIKLILTEARGVFAYVFDDFGSNFVVTDPNGEPPSRFLLSFVTKAQNGVVTIADGESHELGDGDYVSFEEVEGMTELNGKEFEVKVINHRQFSIGDTSKFGTYTSEHRSGYGNQIIKPLKLNFLEYTEALKDPNTMQNVFDYCTFGQDQQVILAFAAAQHYMDKSKKDTPEVSGDDLLAAAKEINSTYKIVDEIDEKLIREFARESGAVICPTCAAFGGIAGQEVIKSISGKFGPVQQFFAMGYTSSLPKDIKYTLKNDRYDPYRIVFGDKQQEVMEGLRYFMIGAGALGCEQLKNWALMGVATKGKGQVFITDMDSIERSNLNRQFLFRNNDIGKMKSDAAADAVRVMNPTIKIESQQNKIGPESSHIYNDAFYEHLDGVCNALDNVATRLFSDQMCVFYNKPLLESGTLGTKAHYQIVVPKLTESYGSQPDQPEKGIPMCTLHNFPSNIDHCCMWGRDQFGGLFEKQPQSVLALLKDPNYIEKMRASDQGQLEITLQAAKDFFINEKCKDFNDCIKWARLKFEEFFNFKIRDLQNQFPENAVSPEGLPFWTGNKRYPHAATFDPKNQYHAAFVKAAAIIRARVCGIKPEKVDIPQLAAKVPVKEWKPSGKKINIDEDDKKDDNKPKQPEASLDSSKIDSLIKEITPYLAKAREHPPQPEQFEKDDDSNGHIDFIAAAANIRAINYSIEPKDKLEIKRIAGKIIPAIATTTAMICGLVALEMYKVHNYEHDKKIEDFRFGSINLAIPVFNISEPIPCHITECPANHIKYSLWDKWVIEGDLTLGEFIKAVKDKYKVNVDMVTVGRNLVYPVFNDPKKSQQRMQGKLTKILTEEMGVPPLVEGQYYLPIECLCVDDEENDVETPPFILKVK</sequence>
<dbReference type="PANTHER" id="PTHR10953:SF4">
    <property type="entry name" value="UBIQUITIN-ACTIVATING ENZYME E1 C-TERMINAL DOMAIN-CONTAINING PROTEIN"/>
    <property type="match status" value="1"/>
</dbReference>
<dbReference type="InterPro" id="IPR042302">
    <property type="entry name" value="E1_FCCH_sf"/>
</dbReference>
<proteinExistence type="inferred from homology"/>
<feature type="region of interest" description="Disordered" evidence="9">
    <location>
        <begin position="755"/>
        <end position="782"/>
    </location>
</feature>
<evidence type="ECO:0000256" key="6">
    <source>
        <dbReference type="ARBA" id="ARBA00022840"/>
    </source>
</evidence>
<protein>
    <recommendedName>
        <fullName evidence="10">Ubiquitin-activating enzyme E1 C-terminal domain-containing protein</fullName>
    </recommendedName>
</protein>
<keyword evidence="5 8" id="KW-0833">Ubl conjugation pathway</keyword>
<dbReference type="InterPro" id="IPR018965">
    <property type="entry name" value="Ub-activating_enz_E1_C"/>
</dbReference>
<dbReference type="Gene3D" id="2.40.30.180">
    <property type="entry name" value="Ubiquitin-activating enzyme E1, FCCH domain"/>
    <property type="match status" value="1"/>
</dbReference>
<feature type="domain" description="Ubiquitin-activating enzyme E1 C-terminal" evidence="10">
    <location>
        <begin position="883"/>
        <end position="1012"/>
    </location>
</feature>
<dbReference type="PROSITE" id="PS00865">
    <property type="entry name" value="UBIQUITIN_ACTIVAT_2"/>
    <property type="match status" value="1"/>
</dbReference>
<dbReference type="Proteomes" id="UP001470230">
    <property type="component" value="Unassembled WGS sequence"/>
</dbReference>
<reference evidence="11 12" key="1">
    <citation type="submission" date="2024-04" db="EMBL/GenBank/DDBJ databases">
        <title>Tritrichomonas musculus Genome.</title>
        <authorList>
            <person name="Alves-Ferreira E."/>
            <person name="Grigg M."/>
            <person name="Lorenzi H."/>
            <person name="Galac M."/>
        </authorList>
    </citation>
    <scope>NUCLEOTIDE SEQUENCE [LARGE SCALE GENOMIC DNA]</scope>
    <source>
        <strain evidence="11 12">EAF2021</strain>
    </source>
</reference>
<dbReference type="Gene3D" id="3.10.290.60">
    <property type="entry name" value="Ubiquitin-activating enzyme E1, UFD domain"/>
    <property type="match status" value="1"/>
</dbReference>
<dbReference type="SUPFAM" id="SSF69572">
    <property type="entry name" value="Activating enzymes of the ubiquitin-like proteins"/>
    <property type="match status" value="2"/>
</dbReference>
<keyword evidence="3 8" id="KW-0436">Ligase</keyword>
<dbReference type="EMBL" id="JAPFFF010000012">
    <property type="protein sequence ID" value="KAK8875715.1"/>
    <property type="molecule type" value="Genomic_DNA"/>
</dbReference>
<keyword evidence="4 8" id="KW-0547">Nucleotide-binding</keyword>
<dbReference type="Gene3D" id="3.40.50.12550">
    <property type="entry name" value="Ubiquitin-activating enzyme E1, inactive adenylation domain, subdomain 2"/>
    <property type="match status" value="1"/>
</dbReference>
<dbReference type="SMART" id="SM00985">
    <property type="entry name" value="UBA_e1_C"/>
    <property type="match status" value="1"/>
</dbReference>
<evidence type="ECO:0000259" key="10">
    <source>
        <dbReference type="SMART" id="SM00985"/>
    </source>
</evidence>
<dbReference type="Pfam" id="PF10585">
    <property type="entry name" value="UBA_E1_SCCH"/>
    <property type="match status" value="1"/>
</dbReference>
<dbReference type="InterPro" id="IPR045886">
    <property type="entry name" value="ThiF/MoeB/HesA"/>
</dbReference>
<dbReference type="Gene3D" id="3.50.50.80">
    <property type="entry name" value="Ubiquitin-activating enzyme E1, inactive adenylation domain, subdomain 1"/>
    <property type="match status" value="1"/>
</dbReference>
<comment type="similarity">
    <text evidence="2 8">Belongs to the ubiquitin-activating E1 family.</text>
</comment>
<dbReference type="Pfam" id="PF00899">
    <property type="entry name" value="ThiF"/>
    <property type="match status" value="2"/>
</dbReference>
<dbReference type="InterPro" id="IPR042063">
    <property type="entry name" value="Ubi_acti_E1_SCCH"/>
</dbReference>
<dbReference type="InterPro" id="IPR018075">
    <property type="entry name" value="UBQ-activ_enz_E1"/>
</dbReference>
<gene>
    <name evidence="11" type="ORF">M9Y10_005890</name>
</gene>
<name>A0ABR2JDA0_9EUKA</name>
<dbReference type="InterPro" id="IPR000594">
    <property type="entry name" value="ThiF_NAD_FAD-bd"/>
</dbReference>
<accession>A0ABR2JDA0</accession>
<feature type="active site" description="Glycyl thioester intermediate" evidence="7">
    <location>
        <position position="587"/>
    </location>
</feature>
<dbReference type="Gene3D" id="3.40.50.720">
    <property type="entry name" value="NAD(P)-binding Rossmann-like Domain"/>
    <property type="match status" value="1"/>
</dbReference>
<evidence type="ECO:0000256" key="4">
    <source>
        <dbReference type="ARBA" id="ARBA00022741"/>
    </source>
</evidence>
<evidence type="ECO:0000256" key="9">
    <source>
        <dbReference type="SAM" id="MobiDB-lite"/>
    </source>
</evidence>
<organism evidence="11 12">
    <name type="scientific">Tritrichomonas musculus</name>
    <dbReference type="NCBI Taxonomy" id="1915356"/>
    <lineage>
        <taxon>Eukaryota</taxon>
        <taxon>Metamonada</taxon>
        <taxon>Parabasalia</taxon>
        <taxon>Tritrichomonadida</taxon>
        <taxon>Tritrichomonadidae</taxon>
        <taxon>Tritrichomonas</taxon>
    </lineage>
</organism>
<evidence type="ECO:0000256" key="5">
    <source>
        <dbReference type="ARBA" id="ARBA00022786"/>
    </source>
</evidence>